<gene>
    <name evidence="1" type="ORF">NERG_02671</name>
</gene>
<dbReference type="Proteomes" id="UP000005622">
    <property type="component" value="Unassembled WGS sequence"/>
</dbReference>
<dbReference type="HOGENOM" id="CLU_009683_3_0_1"/>
<dbReference type="EMBL" id="JH604657">
    <property type="protein sequence ID" value="EHY64282.1"/>
    <property type="molecule type" value="Genomic_DNA"/>
</dbReference>
<reference evidence="1" key="1">
    <citation type="submission" date="2011-03" db="EMBL/GenBank/DDBJ databases">
        <title>The Genome Sequence of Nematocida sp1 strain ERTm2.</title>
        <authorList>
            <consortium name="The Broad Institute Genome Sequencing Platform"/>
            <consortium name="The Broad Institute Genome Sequencing Center for Infectious Disease"/>
            <person name="Cuomo C."/>
            <person name="Troemel E."/>
            <person name="Young S.K."/>
            <person name="Zeng Q."/>
            <person name="Gargeya S."/>
            <person name="Fitzgerald M."/>
            <person name="Haas B."/>
            <person name="Abouelleil A."/>
            <person name="Alvarado L."/>
            <person name="Arachchi H.M."/>
            <person name="Berlin A."/>
            <person name="Brown A."/>
            <person name="Chapman S.B."/>
            <person name="Chen Z."/>
            <person name="Dunbar C."/>
            <person name="Freedman E."/>
            <person name="Gearin G."/>
            <person name="Gellesch M."/>
            <person name="Goldberg J."/>
            <person name="Griggs A."/>
            <person name="Gujja S."/>
            <person name="Heilman E.R."/>
            <person name="Heiman D."/>
            <person name="Howarth C."/>
            <person name="Larson L."/>
            <person name="Lui A."/>
            <person name="MacDonald P.J.P."/>
            <person name="Mehta T."/>
            <person name="Montmayeur A."/>
            <person name="Murphy C."/>
            <person name="Neiman D."/>
            <person name="Pearson M."/>
            <person name="Priest M."/>
            <person name="Roberts A."/>
            <person name="Saif S."/>
            <person name="Shea T."/>
            <person name="Shenoy N."/>
            <person name="Sisk P."/>
            <person name="Stolte C."/>
            <person name="Sykes S."/>
            <person name="White J."/>
            <person name="Yandava C."/>
            <person name="Wortman J."/>
            <person name="Nusbaum C."/>
            <person name="Birren B."/>
        </authorList>
    </citation>
    <scope>NUCLEOTIDE SEQUENCE</scope>
    <source>
        <strain evidence="1">ERTm2</strain>
    </source>
</reference>
<name>H8ZGF0_NEMA1</name>
<protein>
    <submittedName>
        <fullName evidence="1">Uncharacterized protein</fullName>
    </submittedName>
</protein>
<evidence type="ECO:0000313" key="1">
    <source>
        <dbReference type="EMBL" id="EHY64282.1"/>
    </source>
</evidence>
<organism evidence="1">
    <name type="scientific">Nematocida ausubeli (strain ATCC PRA-371 / ERTm2)</name>
    <name type="common">Nematode killer fungus</name>
    <dbReference type="NCBI Taxonomy" id="1913371"/>
    <lineage>
        <taxon>Eukaryota</taxon>
        <taxon>Fungi</taxon>
        <taxon>Fungi incertae sedis</taxon>
        <taxon>Microsporidia</taxon>
        <taxon>Nematocida</taxon>
    </lineage>
</organism>
<sequence>MAKSNTLGRENQPYLIKIHPSVIWVKTAVLISILLINIHRANMTLDEIETTLQFEIAADSSPVKINPEGPLNFLRGYIYPKMECMYNKRFFAPQINTEYNLEHCRHKGDLECTYTRNRKIDMAYKALSDSEMDVYNEQYHNHLIELFPSPTGDISIETRVSRSFIRALRAEKTEKHALQILAMLLLFSEGVDIPIEFTQSALKVYEADKEKGIYFEVPTVIERLCAKTGEVEKLKQEKFITIISFFQKNATKHEVLSIMEDKCSQEEVATGKFLDSPKFLIQSYIFGFIDTAKRAIEFIQTVHTMTEKYAPKTEAPSKGDCVYDRLFKPAGTAANIDFMALMKKAQEILNRYRVFPFADNTQLPSYTSVPRYNRKTNTFSTNHSKDYSNCVECMILSLFCCLAYDPAEGIYRTDHMGNVSKELKEFFAPEENKSFDTTKAEFQIRWCKVVACLDEPRVTYLRGRNELDSGIINMLMVIAEIVNISKKEKDKIFGFSERLKENQGKLEDKLSNSIEEYTKMLLKRLSKIEIVDVEFFALESYNCSDGRYDVYGEITIAFKQDRIRNEIDLEISKTHGSIKMEPVFMNFEGDRIEELSEIADSCKSETGFVGNLFAVYIDYEIRKLGWDNKEFMMAQVRKTIEKNFTDINRLLLIQKISDLDYKAELIDYSIIRSMNQKLSPEHPIVRFTSNILGSTELQNLEIQERILPVFMCTGLLKRSEISPCYPNINQSEETYDLIMRRTREFRFVKYVQKCDISIFIIWVKFCIEKFGLYNENGVYQLLHRKFVRKFFKYIFKDQNMECSNRVDELITQEYPEKKDGILSDLHYAWFIHLILNYNPNIELIKANFDAIQNPNYILHSFEDHNMQIFFQAFTKLKDHLCTSEDSIAKFDELMRQYKPDPTTP</sequence>
<proteinExistence type="predicted"/>
<accession>H8ZGF0</accession>
<dbReference type="AlphaFoldDB" id="H8ZGF0"/>